<feature type="transmembrane region" description="Helical" evidence="10">
    <location>
        <begin position="44"/>
        <end position="68"/>
    </location>
</feature>
<accession>A0A6J7UDB6</accession>
<evidence type="ECO:0000256" key="3">
    <source>
        <dbReference type="ARBA" id="ARBA00022448"/>
    </source>
</evidence>
<keyword evidence="3" id="KW-0813">Transport</keyword>
<keyword evidence="8 10" id="KW-0472">Membrane</keyword>
<dbReference type="InterPro" id="IPR010065">
    <property type="entry name" value="AA_ABC_transptr_permease_3TM"/>
</dbReference>
<feature type="region of interest" description="Disordered" evidence="9">
    <location>
        <begin position="1"/>
        <end position="21"/>
    </location>
</feature>
<evidence type="ECO:0000256" key="5">
    <source>
        <dbReference type="ARBA" id="ARBA00022692"/>
    </source>
</evidence>
<keyword evidence="5 10" id="KW-0812">Transmembrane</keyword>
<dbReference type="PROSITE" id="PS50928">
    <property type="entry name" value="ABC_TM1"/>
    <property type="match status" value="1"/>
</dbReference>
<feature type="transmembrane region" description="Helical" evidence="10">
    <location>
        <begin position="127"/>
        <end position="154"/>
    </location>
</feature>
<keyword evidence="6" id="KW-0029">Amino-acid transport</keyword>
<dbReference type="PANTHER" id="PTHR30614:SF20">
    <property type="entry name" value="GLUTAMINE TRANSPORT SYSTEM PERMEASE PROTEIN GLNP"/>
    <property type="match status" value="1"/>
</dbReference>
<evidence type="ECO:0000259" key="11">
    <source>
        <dbReference type="PROSITE" id="PS50928"/>
    </source>
</evidence>
<feature type="domain" description="ABC transmembrane type-1" evidence="11">
    <location>
        <begin position="92"/>
        <end position="285"/>
    </location>
</feature>
<dbReference type="PANTHER" id="PTHR30614">
    <property type="entry name" value="MEMBRANE COMPONENT OF AMINO ACID ABC TRANSPORTER"/>
    <property type="match status" value="1"/>
</dbReference>
<dbReference type="InterPro" id="IPR043429">
    <property type="entry name" value="ArtM/GltK/GlnP/TcyL/YhdX-like"/>
</dbReference>
<evidence type="ECO:0000313" key="12">
    <source>
        <dbReference type="EMBL" id="CAB5063993.1"/>
    </source>
</evidence>
<organism evidence="12">
    <name type="scientific">freshwater metagenome</name>
    <dbReference type="NCBI Taxonomy" id="449393"/>
    <lineage>
        <taxon>unclassified sequences</taxon>
        <taxon>metagenomes</taxon>
        <taxon>ecological metagenomes</taxon>
    </lineage>
</organism>
<proteinExistence type="inferred from homology"/>
<feature type="transmembrane region" description="Helical" evidence="10">
    <location>
        <begin position="88"/>
        <end position="115"/>
    </location>
</feature>
<evidence type="ECO:0000256" key="1">
    <source>
        <dbReference type="ARBA" id="ARBA00004651"/>
    </source>
</evidence>
<keyword evidence="7 10" id="KW-1133">Transmembrane helix</keyword>
<dbReference type="AlphaFoldDB" id="A0A6J7UDB6"/>
<dbReference type="SUPFAM" id="SSF161098">
    <property type="entry name" value="MetI-like"/>
    <property type="match status" value="1"/>
</dbReference>
<dbReference type="InterPro" id="IPR000515">
    <property type="entry name" value="MetI-like"/>
</dbReference>
<dbReference type="InterPro" id="IPR035906">
    <property type="entry name" value="MetI-like_sf"/>
</dbReference>
<evidence type="ECO:0000256" key="8">
    <source>
        <dbReference type="ARBA" id="ARBA00023136"/>
    </source>
</evidence>
<name>A0A6J7UDB6_9ZZZZ</name>
<dbReference type="GO" id="GO:0022857">
    <property type="term" value="F:transmembrane transporter activity"/>
    <property type="evidence" value="ECO:0007669"/>
    <property type="project" value="InterPro"/>
</dbReference>
<dbReference type="NCBIfam" id="TIGR01726">
    <property type="entry name" value="HEQRo_perm_3TM"/>
    <property type="match status" value="1"/>
</dbReference>
<evidence type="ECO:0000256" key="10">
    <source>
        <dbReference type="SAM" id="Phobius"/>
    </source>
</evidence>
<keyword evidence="4" id="KW-1003">Cell membrane</keyword>
<sequence length="302" mass="32720">MSSSEQGAVSDNGGRASAFPNTWEPSALEVSRRKVRKKQNQRNTLIAIFSTVLVLGTLITLLVTSPGFKSLTDTFFAWAYGVEVLPKIILGFSTNILLTVIASTCVAIVGMIIALTRTSRSPALLPFRILATAYVDIFRGIPMLLVILLVGFGIPALRINGLTNNVLILGTVAVIITYSAYVAEVLRSGILTVHPSQRAAARSLGLSHFQTLRFVVLPQALRRVTPPLLNDLVSLIKDTGLVSILGVTDAIRAAQIASSRSFNYTPYVMAAIIFLLITIPLTRFTDRTIRRSIEKQNAQGLA</sequence>
<dbReference type="EMBL" id="CAFBQS010000100">
    <property type="protein sequence ID" value="CAB5063993.1"/>
    <property type="molecule type" value="Genomic_DNA"/>
</dbReference>
<evidence type="ECO:0000256" key="7">
    <source>
        <dbReference type="ARBA" id="ARBA00022989"/>
    </source>
</evidence>
<dbReference type="CDD" id="cd06261">
    <property type="entry name" value="TM_PBP2"/>
    <property type="match status" value="1"/>
</dbReference>
<evidence type="ECO:0000256" key="2">
    <source>
        <dbReference type="ARBA" id="ARBA00010072"/>
    </source>
</evidence>
<dbReference type="GO" id="GO:0043190">
    <property type="term" value="C:ATP-binding cassette (ABC) transporter complex"/>
    <property type="evidence" value="ECO:0007669"/>
    <property type="project" value="InterPro"/>
</dbReference>
<gene>
    <name evidence="12" type="ORF">UFOPK4366_00612</name>
</gene>
<evidence type="ECO:0000256" key="4">
    <source>
        <dbReference type="ARBA" id="ARBA00022475"/>
    </source>
</evidence>
<dbReference type="GO" id="GO:0006865">
    <property type="term" value="P:amino acid transport"/>
    <property type="evidence" value="ECO:0007669"/>
    <property type="project" value="UniProtKB-KW"/>
</dbReference>
<evidence type="ECO:0000256" key="6">
    <source>
        <dbReference type="ARBA" id="ARBA00022970"/>
    </source>
</evidence>
<comment type="subcellular location">
    <subcellularLocation>
        <location evidence="1">Cell membrane</location>
        <topology evidence="1">Multi-pass membrane protein</topology>
    </subcellularLocation>
</comment>
<protein>
    <submittedName>
        <fullName evidence="12">Unannotated protein</fullName>
    </submittedName>
</protein>
<dbReference type="Gene3D" id="1.10.3720.10">
    <property type="entry name" value="MetI-like"/>
    <property type="match status" value="1"/>
</dbReference>
<comment type="similarity">
    <text evidence="2">Belongs to the binding-protein-dependent transport system permease family. HisMQ subfamily.</text>
</comment>
<feature type="transmembrane region" description="Helical" evidence="10">
    <location>
        <begin position="267"/>
        <end position="285"/>
    </location>
</feature>
<evidence type="ECO:0000256" key="9">
    <source>
        <dbReference type="SAM" id="MobiDB-lite"/>
    </source>
</evidence>
<feature type="transmembrane region" description="Helical" evidence="10">
    <location>
        <begin position="166"/>
        <end position="183"/>
    </location>
</feature>
<reference evidence="12" key="1">
    <citation type="submission" date="2020-05" db="EMBL/GenBank/DDBJ databases">
        <authorList>
            <person name="Chiriac C."/>
            <person name="Salcher M."/>
            <person name="Ghai R."/>
            <person name="Kavagutti S V."/>
        </authorList>
    </citation>
    <scope>NUCLEOTIDE SEQUENCE</scope>
</reference>
<dbReference type="Pfam" id="PF00528">
    <property type="entry name" value="BPD_transp_1"/>
    <property type="match status" value="1"/>
</dbReference>